<evidence type="ECO:0000313" key="2">
    <source>
        <dbReference type="Proteomes" id="UP000054567"/>
    </source>
</evidence>
<dbReference type="AlphaFoldDB" id="A0A0J6I7D2"/>
<proteinExistence type="predicted"/>
<organism evidence="1 2">
    <name type="scientific">Coccidioides posadasii RMSCC 3488</name>
    <dbReference type="NCBI Taxonomy" id="454284"/>
    <lineage>
        <taxon>Eukaryota</taxon>
        <taxon>Fungi</taxon>
        <taxon>Dikarya</taxon>
        <taxon>Ascomycota</taxon>
        <taxon>Pezizomycotina</taxon>
        <taxon>Eurotiomycetes</taxon>
        <taxon>Eurotiomycetidae</taxon>
        <taxon>Onygenales</taxon>
        <taxon>Onygenaceae</taxon>
        <taxon>Coccidioides</taxon>
    </lineage>
</organism>
<sequence length="101" mass="11253">MRSLAGPGVDGQDGPPALPARVLRYLKRDRSPAHNPYSWKDSRCSNQGFRYGQGSLKPSLQAQFLALRKARDGGAGIHVQVFPILQKPRHRVSSWKSESRT</sequence>
<reference evidence="2" key="3">
    <citation type="journal article" date="2010" name="Genome Res.">
        <title>Population genomic sequencing of Coccidioides fungi reveals recent hybridization and transposon control.</title>
        <authorList>
            <person name="Neafsey D.E."/>
            <person name="Barker B.M."/>
            <person name="Sharpton T.J."/>
            <person name="Stajich J.E."/>
            <person name="Park D.J."/>
            <person name="Whiston E."/>
            <person name="Hung C.-Y."/>
            <person name="McMahan C."/>
            <person name="White J."/>
            <person name="Sykes S."/>
            <person name="Heiman D."/>
            <person name="Young S."/>
            <person name="Zeng Q."/>
            <person name="Abouelleil A."/>
            <person name="Aftuck L."/>
            <person name="Bessette D."/>
            <person name="Brown A."/>
            <person name="FitzGerald M."/>
            <person name="Lui A."/>
            <person name="Macdonald J.P."/>
            <person name="Priest M."/>
            <person name="Orbach M.J."/>
            <person name="Galgiani J.N."/>
            <person name="Kirkland T.N."/>
            <person name="Cole G.T."/>
            <person name="Birren B.W."/>
            <person name="Henn M.R."/>
            <person name="Taylor J.W."/>
            <person name="Rounsley S.D."/>
        </authorList>
    </citation>
    <scope>NUCLEOTIDE SEQUENCE [LARGE SCALE GENOMIC DNA]</scope>
    <source>
        <strain evidence="2">RMSCC 3488</strain>
    </source>
</reference>
<dbReference type="VEuPathDB" id="FungiDB:CPAG_03697"/>
<gene>
    <name evidence="1" type="ORF">CPAG_03697</name>
</gene>
<name>A0A0J6I7D2_COCPO</name>
<protein>
    <submittedName>
        <fullName evidence="1">Uncharacterized protein</fullName>
    </submittedName>
</protein>
<reference evidence="2" key="2">
    <citation type="journal article" date="2009" name="Genome Res.">
        <title>Comparative genomic analyses of the human fungal pathogens Coccidioides and their relatives.</title>
        <authorList>
            <person name="Sharpton T.J."/>
            <person name="Stajich J.E."/>
            <person name="Rounsley S.D."/>
            <person name="Gardner M.J."/>
            <person name="Wortman J.R."/>
            <person name="Jordar V.S."/>
            <person name="Maiti R."/>
            <person name="Kodira C.D."/>
            <person name="Neafsey D.E."/>
            <person name="Zeng Q."/>
            <person name="Hung C.-Y."/>
            <person name="McMahan C."/>
            <person name="Muszewska A."/>
            <person name="Grynberg M."/>
            <person name="Mandel M.A."/>
            <person name="Kellner E.M."/>
            <person name="Barker B.M."/>
            <person name="Galgiani J.N."/>
            <person name="Orbach M.J."/>
            <person name="Kirkland T.N."/>
            <person name="Cole G.T."/>
            <person name="Henn M.R."/>
            <person name="Birren B.W."/>
            <person name="Taylor J.W."/>
        </authorList>
    </citation>
    <scope>NUCLEOTIDE SEQUENCE [LARGE SCALE GENOMIC DNA]</scope>
    <source>
        <strain evidence="2">RMSCC 3488</strain>
    </source>
</reference>
<dbReference type="Proteomes" id="UP000054567">
    <property type="component" value="Unassembled WGS sequence"/>
</dbReference>
<reference evidence="1 2" key="1">
    <citation type="submission" date="2007-06" db="EMBL/GenBank/DDBJ databases">
        <title>The Genome Sequence of Coccidioides posadasii RMSCC_3488.</title>
        <authorList>
            <consortium name="Coccidioides Genome Resources Consortium"/>
            <consortium name="The Broad Institute Genome Sequencing Platform"/>
            <person name="Henn M.R."/>
            <person name="Sykes S."/>
            <person name="Young S."/>
            <person name="Jaffe D."/>
            <person name="Berlin A."/>
            <person name="Alvarez P."/>
            <person name="Butler J."/>
            <person name="Gnerre S."/>
            <person name="Grabherr M."/>
            <person name="Mauceli E."/>
            <person name="Brockman W."/>
            <person name="Kodira C."/>
            <person name="Alvarado L."/>
            <person name="Zeng Q."/>
            <person name="Crawford M."/>
            <person name="Antoine C."/>
            <person name="Devon K."/>
            <person name="Galgiani J."/>
            <person name="Orsborn K."/>
            <person name="Lewis M.L."/>
            <person name="Nusbaum C."/>
            <person name="Galagan J."/>
            <person name="Birren B."/>
        </authorList>
    </citation>
    <scope>NUCLEOTIDE SEQUENCE [LARGE SCALE GENOMIC DNA]</scope>
    <source>
        <strain evidence="1 2">RMSCC 3488</strain>
    </source>
</reference>
<dbReference type="EMBL" id="DS268110">
    <property type="protein sequence ID" value="KMM67362.1"/>
    <property type="molecule type" value="Genomic_DNA"/>
</dbReference>
<evidence type="ECO:0000313" key="1">
    <source>
        <dbReference type="EMBL" id="KMM67362.1"/>
    </source>
</evidence>
<accession>A0A0J6I7D2</accession>